<evidence type="ECO:0000256" key="1">
    <source>
        <dbReference type="ARBA" id="ARBA00005558"/>
    </source>
</evidence>
<dbReference type="InterPro" id="IPR037026">
    <property type="entry name" value="Vgr_OB-fold_dom_sf"/>
</dbReference>
<dbReference type="EMBL" id="WJIE01000015">
    <property type="protein sequence ID" value="MRG97167.1"/>
    <property type="molecule type" value="Genomic_DNA"/>
</dbReference>
<dbReference type="SUPFAM" id="SSF69255">
    <property type="entry name" value="gp5 N-terminal domain-like"/>
    <property type="match status" value="1"/>
</dbReference>
<dbReference type="OrthoDB" id="5482463at2"/>
<evidence type="ECO:0000313" key="3">
    <source>
        <dbReference type="EMBL" id="MRG97167.1"/>
    </source>
</evidence>
<dbReference type="InterPro" id="IPR006531">
    <property type="entry name" value="Gp5/Vgr_OB"/>
</dbReference>
<evidence type="ECO:0000313" key="4">
    <source>
        <dbReference type="Proteomes" id="UP000440224"/>
    </source>
</evidence>
<dbReference type="RefSeq" id="WP_153823945.1">
    <property type="nucleotide sequence ID" value="NZ_WJIE01000015.1"/>
</dbReference>
<dbReference type="AlphaFoldDB" id="A0A6N7Q036"/>
<sequence length="786" mass="85815">MSEIFTFLSTAFPPITQVTAFKGREAISWTYEFDVALKLTGLDVDVAAAVGARGTLTIDRGLAAPPFVFHGILASVELVNDYGAYGLYLAKLVPTYWQLTLTRHSRIFTDVSIPDIIEALLKEGGLGANDYRLALWNDYPKLEHVCQYRESDHDFIARLAEREGIYFYFEQGEEREVLVFTDTRAAHKKLAPKPVKYFPAPAGDVSAGESLRSFRCRSNALPGRVQVRDYNYLKPSLEVKGSAELSGKGDIVLYGENVKTPGEGTRYASIRAEEFAARQTIYTGTGPQFYLRPGYVFDLEEHPRLAFNSEYLTIEIEHLGNQSASGEDLEMLFGVDPTKETYLATVHAIPHATQFRAERKTPWPRIDGVVDGVVDGIAASPYAQIDTHGRYKVNIFFDEGDAVDGSRSTWVRMLQPHGGSVEGQHFPLRKGTEVHLVFLGGDPDRPVIVGAAHNAETPSVVTQSNYTKNMIRTGSNNFIEMEDLLGSTHVHVFAPKFNSSLHLGNGGYNFDLRTDMNGHVYTGNNLDVDVMANKTEDVLGTITEVYVGPFSTTVTNPVTQTYNATYNETVEGAVTVRYNNSLDLQVTANTTQVYQSVVNLNVQGPNTEAFDSTYDETVTGKMTGVYLASREDTVTGEDKLTVNGTQMINVTGDVTEEIGGGYNLTVTGDLTSTINGSQTISTSGPFQWFKKASFDGFTYGVSFGGHFGASIGLFAGLKLDLSAAISIELAASVKLMSRAIEIAFSGPSINAAPIWLGQFGARLNTIGAKLHLGSAEIKVNGVTLFS</sequence>
<dbReference type="SUPFAM" id="SSF69279">
    <property type="entry name" value="Phage tail proteins"/>
    <property type="match status" value="2"/>
</dbReference>
<dbReference type="Pfam" id="PF05954">
    <property type="entry name" value="Phage_GPD"/>
    <property type="match status" value="1"/>
</dbReference>
<evidence type="ECO:0000259" key="2">
    <source>
        <dbReference type="Pfam" id="PF04717"/>
    </source>
</evidence>
<keyword evidence="4" id="KW-1185">Reference proteome</keyword>
<comment type="similarity">
    <text evidence="1">Belongs to the VgrG protein family.</text>
</comment>
<dbReference type="SUPFAM" id="SSF69349">
    <property type="entry name" value="Phage fibre proteins"/>
    <property type="match status" value="1"/>
</dbReference>
<dbReference type="Gene3D" id="3.55.50.10">
    <property type="entry name" value="Baseplate protein-like domains"/>
    <property type="match status" value="1"/>
</dbReference>
<feature type="domain" description="Gp5/Type VI secretion system Vgr protein OB-fold" evidence="2">
    <location>
        <begin position="389"/>
        <end position="452"/>
    </location>
</feature>
<dbReference type="Gene3D" id="2.40.50.230">
    <property type="entry name" value="Gp5 N-terminal domain"/>
    <property type="match status" value="1"/>
</dbReference>
<proteinExistence type="inferred from homology"/>
<dbReference type="NCBIfam" id="TIGR03361">
    <property type="entry name" value="VI_Rhs_Vgr"/>
    <property type="match status" value="1"/>
</dbReference>
<comment type="caution">
    <text evidence="3">The sequence shown here is derived from an EMBL/GenBank/DDBJ whole genome shotgun (WGS) entry which is preliminary data.</text>
</comment>
<reference evidence="3 4" key="1">
    <citation type="submission" date="2019-10" db="EMBL/GenBank/DDBJ databases">
        <title>A soil myxobacterium in the family Polyangiaceae.</title>
        <authorList>
            <person name="Li Y."/>
            <person name="Wang J."/>
        </authorList>
    </citation>
    <scope>NUCLEOTIDE SEQUENCE [LARGE SCALE GENOMIC DNA]</scope>
    <source>
        <strain evidence="3 4">DSM 14734</strain>
    </source>
</reference>
<dbReference type="Gene3D" id="4.10.220.110">
    <property type="match status" value="1"/>
</dbReference>
<dbReference type="Pfam" id="PF04717">
    <property type="entry name" value="Phage_base_V"/>
    <property type="match status" value="1"/>
</dbReference>
<accession>A0A6N7Q036</accession>
<dbReference type="InterPro" id="IPR006533">
    <property type="entry name" value="T6SS_Vgr_RhsGE"/>
</dbReference>
<protein>
    <submittedName>
        <fullName evidence="3">Type VI secretion system tip protein VgrG</fullName>
    </submittedName>
</protein>
<dbReference type="Gene3D" id="2.30.110.50">
    <property type="match status" value="1"/>
</dbReference>
<dbReference type="InterPro" id="IPR017847">
    <property type="entry name" value="T6SS_RhsGE_Vgr_subset"/>
</dbReference>
<dbReference type="Proteomes" id="UP000440224">
    <property type="component" value="Unassembled WGS sequence"/>
</dbReference>
<organism evidence="3 4">
    <name type="scientific">Polyangium spumosum</name>
    <dbReference type="NCBI Taxonomy" id="889282"/>
    <lineage>
        <taxon>Bacteria</taxon>
        <taxon>Pseudomonadati</taxon>
        <taxon>Myxococcota</taxon>
        <taxon>Polyangia</taxon>
        <taxon>Polyangiales</taxon>
        <taxon>Polyangiaceae</taxon>
        <taxon>Polyangium</taxon>
    </lineage>
</organism>
<name>A0A6N7Q036_9BACT</name>
<dbReference type="NCBIfam" id="TIGR01646">
    <property type="entry name" value="vgr_GE"/>
    <property type="match status" value="1"/>
</dbReference>
<gene>
    <name evidence="3" type="primary">tssI</name>
    <name evidence="3" type="ORF">GF068_35360</name>
</gene>